<dbReference type="EMBL" id="AEJF01000196">
    <property type="protein sequence ID" value="KLU21907.1"/>
    <property type="molecule type" value="Genomic_DNA"/>
</dbReference>
<dbReference type="GO" id="GO:0009279">
    <property type="term" value="C:cell outer membrane"/>
    <property type="evidence" value="ECO:0007669"/>
    <property type="project" value="UniProtKB-SubCell"/>
</dbReference>
<reference evidence="13 14" key="1">
    <citation type="journal article" date="2015" name="Genome Announc.">
        <title>Draft Genome Sequence of Burkholderia sp. Strain PML1(12), an Ectomycorrhizosphere-Inhabiting Bacterium with Effective Mineral-Weathering Ability.</title>
        <authorList>
            <person name="Uroz S."/>
            <person name="Oger P."/>
        </authorList>
    </citation>
    <scope>NUCLEOTIDE SEQUENCE [LARGE SCALE GENOMIC DNA]</scope>
    <source>
        <strain evidence="14">PML1(12)</strain>
    </source>
</reference>
<evidence type="ECO:0000259" key="12">
    <source>
        <dbReference type="Pfam" id="PF13609"/>
    </source>
</evidence>
<comment type="subcellular location">
    <subcellularLocation>
        <location evidence="1">Cell outer membrane</location>
        <topology evidence="1">Multi-pass membrane protein</topology>
    </subcellularLocation>
</comment>
<sequence>MKKSIMAVAALSMFTGIAHAQSSVTLYGIVDEGLTYNSNAGGSRLYNLVSGGLQNSRWGLRGTEDLGGGVTASFRLENGFNLSNGALSQANSGSTQGLMFGRQAWVGLGNRFGTLTIGRQYDSVVDYLGPLEVGDQWGGSVTAHPGDVDNFNNTGRVNNSIKFASTSYQGFSFSGLYSLGGIAGNFSSNQIWSLGGGYAKGPLTAAVGYLNVRSPNLSLYGNNGASTPATAAGNFFTSPVSSGFASAHTMQVIGAGGAYTFGIATIGATYSNTKFLSLGNVSSGPNTLKYSGSATFNDVEVNAKFQVTPALVLGAAMNYMKGDAVSSSSTLNNGAKYLQGSVGADYFLSQRTDLYFIGTYQKASGTKSTGGDAVAAITGLTPSTSNRQGLLRVGIRHKF</sequence>
<comment type="subunit">
    <text evidence="2">Homotrimer.</text>
</comment>
<dbReference type="GO" id="GO:0046930">
    <property type="term" value="C:pore complex"/>
    <property type="evidence" value="ECO:0007669"/>
    <property type="project" value="UniProtKB-KW"/>
</dbReference>
<accession>A0A0J1CMF9</accession>
<keyword evidence="3" id="KW-0813">Transport</keyword>
<feature type="chain" id="PRO_5005248938" evidence="11">
    <location>
        <begin position="21"/>
        <end position="399"/>
    </location>
</feature>
<protein>
    <submittedName>
        <fullName evidence="13">Porin</fullName>
    </submittedName>
</protein>
<keyword evidence="10" id="KW-0998">Cell outer membrane</keyword>
<evidence type="ECO:0000256" key="8">
    <source>
        <dbReference type="ARBA" id="ARBA00023114"/>
    </source>
</evidence>
<keyword evidence="4" id="KW-1134">Transmembrane beta strand</keyword>
<evidence type="ECO:0000256" key="9">
    <source>
        <dbReference type="ARBA" id="ARBA00023136"/>
    </source>
</evidence>
<keyword evidence="14" id="KW-1185">Reference proteome</keyword>
<dbReference type="Pfam" id="PF13609">
    <property type="entry name" value="Porin_4"/>
    <property type="match status" value="1"/>
</dbReference>
<evidence type="ECO:0000256" key="1">
    <source>
        <dbReference type="ARBA" id="ARBA00004571"/>
    </source>
</evidence>
<dbReference type="SUPFAM" id="SSF56935">
    <property type="entry name" value="Porins"/>
    <property type="match status" value="1"/>
</dbReference>
<keyword evidence="6 11" id="KW-0732">Signal</keyword>
<dbReference type="PATRIC" id="fig|908627.4.peg.7493"/>
<dbReference type="InterPro" id="IPR023614">
    <property type="entry name" value="Porin_dom_sf"/>
</dbReference>
<keyword evidence="5" id="KW-0812">Transmembrane</keyword>
<keyword evidence="7" id="KW-0406">Ion transport</keyword>
<dbReference type="InterPro" id="IPR033900">
    <property type="entry name" value="Gram_neg_porin_domain"/>
</dbReference>
<evidence type="ECO:0000256" key="3">
    <source>
        <dbReference type="ARBA" id="ARBA00022448"/>
    </source>
</evidence>
<evidence type="ECO:0000313" key="14">
    <source>
        <dbReference type="Proteomes" id="UP000035963"/>
    </source>
</evidence>
<dbReference type="GO" id="GO:0006811">
    <property type="term" value="P:monoatomic ion transport"/>
    <property type="evidence" value="ECO:0007669"/>
    <property type="project" value="UniProtKB-KW"/>
</dbReference>
<dbReference type="OrthoDB" id="8982743at2"/>
<dbReference type="Gene3D" id="2.40.160.10">
    <property type="entry name" value="Porin"/>
    <property type="match status" value="1"/>
</dbReference>
<feature type="domain" description="Porin" evidence="12">
    <location>
        <begin position="7"/>
        <end position="365"/>
    </location>
</feature>
<comment type="caution">
    <text evidence="13">The sequence shown here is derived from an EMBL/GenBank/DDBJ whole genome shotgun (WGS) entry which is preliminary data.</text>
</comment>
<evidence type="ECO:0000256" key="2">
    <source>
        <dbReference type="ARBA" id="ARBA00011233"/>
    </source>
</evidence>
<dbReference type="CDD" id="cd00342">
    <property type="entry name" value="gram_neg_porins"/>
    <property type="match status" value="1"/>
</dbReference>
<keyword evidence="9" id="KW-0472">Membrane</keyword>
<evidence type="ECO:0000313" key="13">
    <source>
        <dbReference type="EMBL" id="KLU21907.1"/>
    </source>
</evidence>
<gene>
    <name evidence="13" type="ORF">EOS_33530</name>
</gene>
<evidence type="ECO:0000256" key="4">
    <source>
        <dbReference type="ARBA" id="ARBA00022452"/>
    </source>
</evidence>
<dbReference type="Proteomes" id="UP000035963">
    <property type="component" value="Unassembled WGS sequence"/>
</dbReference>
<feature type="signal peptide" evidence="11">
    <location>
        <begin position="1"/>
        <end position="20"/>
    </location>
</feature>
<dbReference type="RefSeq" id="WP_047896513.1">
    <property type="nucleotide sequence ID" value="NZ_AEJF01000196.1"/>
</dbReference>
<dbReference type="PANTHER" id="PTHR34501">
    <property type="entry name" value="PROTEIN YDDL-RELATED"/>
    <property type="match status" value="1"/>
</dbReference>
<dbReference type="PANTHER" id="PTHR34501:SF9">
    <property type="entry name" value="MAJOR OUTER MEMBRANE PROTEIN P.IA"/>
    <property type="match status" value="1"/>
</dbReference>
<dbReference type="InterPro" id="IPR050298">
    <property type="entry name" value="Gram-neg_bact_OMP"/>
</dbReference>
<proteinExistence type="predicted"/>
<evidence type="ECO:0000256" key="5">
    <source>
        <dbReference type="ARBA" id="ARBA00022692"/>
    </source>
</evidence>
<evidence type="ECO:0000256" key="11">
    <source>
        <dbReference type="SAM" id="SignalP"/>
    </source>
</evidence>
<dbReference type="GO" id="GO:0015288">
    <property type="term" value="F:porin activity"/>
    <property type="evidence" value="ECO:0007669"/>
    <property type="project" value="UniProtKB-KW"/>
</dbReference>
<evidence type="ECO:0000256" key="7">
    <source>
        <dbReference type="ARBA" id="ARBA00023065"/>
    </source>
</evidence>
<keyword evidence="8" id="KW-0626">Porin</keyword>
<evidence type="ECO:0000256" key="10">
    <source>
        <dbReference type="ARBA" id="ARBA00023237"/>
    </source>
</evidence>
<name>A0A0J1CMF9_9BURK</name>
<evidence type="ECO:0000256" key="6">
    <source>
        <dbReference type="ARBA" id="ARBA00022729"/>
    </source>
</evidence>
<organism evidence="13 14">
    <name type="scientific">Caballeronia mineralivorans PML1(12)</name>
    <dbReference type="NCBI Taxonomy" id="908627"/>
    <lineage>
        <taxon>Bacteria</taxon>
        <taxon>Pseudomonadati</taxon>
        <taxon>Pseudomonadota</taxon>
        <taxon>Betaproteobacteria</taxon>
        <taxon>Burkholderiales</taxon>
        <taxon>Burkholderiaceae</taxon>
        <taxon>Caballeronia</taxon>
    </lineage>
</organism>
<dbReference type="AlphaFoldDB" id="A0A0J1CMF9"/>